<dbReference type="PATRIC" id="fig|79929.8.peg.1104"/>
<dbReference type="PANTHER" id="PTHR11006">
    <property type="entry name" value="PROTEIN ARGININE N-METHYLTRANSFERASE"/>
    <property type="match status" value="1"/>
</dbReference>
<feature type="domain" description="Methyltransferase" evidence="1">
    <location>
        <begin position="36"/>
        <end position="126"/>
    </location>
</feature>
<dbReference type="InterPro" id="IPR021172">
    <property type="entry name" value="UCP006607_RNA_methylase-rel"/>
</dbReference>
<dbReference type="InterPro" id="IPR025799">
    <property type="entry name" value="Arg_MeTrfase"/>
</dbReference>
<evidence type="ECO:0000313" key="2">
    <source>
        <dbReference type="EMBL" id="ADL58727.1"/>
    </source>
</evidence>
<dbReference type="KEGG" id="mmg:MTBMA_c11330"/>
<evidence type="ECO:0000259" key="1">
    <source>
        <dbReference type="Pfam" id="PF13649"/>
    </source>
</evidence>
<dbReference type="Proteomes" id="UP000000345">
    <property type="component" value="Chromosome"/>
</dbReference>
<dbReference type="SUPFAM" id="SSF53335">
    <property type="entry name" value="S-adenosyl-L-methionine-dependent methyltransferases"/>
    <property type="match status" value="1"/>
</dbReference>
<keyword evidence="2" id="KW-0489">Methyltransferase</keyword>
<dbReference type="Pfam" id="PF13649">
    <property type="entry name" value="Methyltransf_25"/>
    <property type="match status" value="1"/>
</dbReference>
<keyword evidence="2" id="KW-0808">Transferase</keyword>
<dbReference type="PaxDb" id="79929-MTBMA_c11330"/>
<dbReference type="InterPro" id="IPR041698">
    <property type="entry name" value="Methyltransf_25"/>
</dbReference>
<reference key="1">
    <citation type="submission" date="2009-08" db="EMBL/GenBank/DDBJ databases">
        <title>The genome sequence of Methanothermobacter marburgensis.</title>
        <authorList>
            <person name="Kaster A."/>
            <person name="Seedorf H."/>
            <person name="Goenrich M."/>
            <person name="Wiezer A."/>
            <person name="Liesegang H."/>
            <person name="Thauer R."/>
            <person name="Gottschalk G."/>
        </authorList>
    </citation>
    <scope>NUCLEOTIDE SEQUENCE</scope>
    <source>
        <strain>Marburg</strain>
    </source>
</reference>
<protein>
    <submittedName>
        <fullName evidence="2">Predicted RNA methylase</fullName>
    </submittedName>
</protein>
<dbReference type="GO" id="GO:0016274">
    <property type="term" value="F:protein-arginine N-methyltransferase activity"/>
    <property type="evidence" value="ECO:0007669"/>
    <property type="project" value="InterPro"/>
</dbReference>
<dbReference type="HOGENOM" id="CLU_1067987_0_0_2"/>
<dbReference type="GO" id="GO:0042054">
    <property type="term" value="F:histone methyltransferase activity"/>
    <property type="evidence" value="ECO:0007669"/>
    <property type="project" value="TreeGrafter"/>
</dbReference>
<sequence length="249" mass="27398">MKFRVTAYHQHLLRDHERLSAFYEAIASAAHGLTYDLGAGSGVLSFFASEYADHVIAIERDPRIAACAWENLSGLENVTVVNEDALEYEFKERADTIICEMLDTALIDEEQVPVLRRALRFLKDGGNVIPAAVINAAEPVMIKGGSISYDENIRAPSSGPLCVYDRVDFRGRIPEKFRGTLKLLASDSFNAIRITSFTVPAENIICGPTPMMNPPLILPLGDTLEAGYFRVKLSYKMGGGLDSVKAELK</sequence>
<dbReference type="AlphaFoldDB" id="D9PWX9"/>
<dbReference type="RefSeq" id="WP_013295949.1">
    <property type="nucleotide sequence ID" value="NC_014408.1"/>
</dbReference>
<gene>
    <name evidence="2" type="ordered locus">MTBMA_c11330</name>
</gene>
<name>D9PWX9_METTM</name>
<keyword evidence="3" id="KW-1185">Reference proteome</keyword>
<proteinExistence type="predicted"/>
<evidence type="ECO:0000313" key="3">
    <source>
        <dbReference type="Proteomes" id="UP000000345"/>
    </source>
</evidence>
<reference evidence="2 3" key="2">
    <citation type="journal article" date="2010" name="J. Bacteriol.">
        <title>Complete genome sequence of Methanothermobacter marburgensis, a methanoarchaeon model organism.</title>
        <authorList>
            <person name="Liesegang H."/>
            <person name="Kaster A.K."/>
            <person name="Wiezer A."/>
            <person name="Goenrich M."/>
            <person name="Wollherr A."/>
            <person name="Seedorf H."/>
            <person name="Gottschalk G."/>
            <person name="Thauer R.K."/>
        </authorList>
    </citation>
    <scope>NUCLEOTIDE SEQUENCE [LARGE SCALE GENOMIC DNA]</scope>
    <source>
        <strain evidence="3">ATCC BAA-927 / DSM 2133 / JCM 14651 / NBRC 100331 / OCM 82 / Marburg</strain>
    </source>
</reference>
<dbReference type="Gene3D" id="3.40.50.150">
    <property type="entry name" value="Vaccinia Virus protein VP39"/>
    <property type="match status" value="1"/>
</dbReference>
<dbReference type="PANTHER" id="PTHR11006:SF4">
    <property type="entry name" value="PROTEIN ARGININE N-METHYLTRANSFERASE 7"/>
    <property type="match status" value="1"/>
</dbReference>
<dbReference type="OrthoDB" id="106720at2157"/>
<dbReference type="InterPro" id="IPR029063">
    <property type="entry name" value="SAM-dependent_MTases_sf"/>
</dbReference>
<organism evidence="2 3">
    <name type="scientific">Methanothermobacter marburgensis (strain ATCC BAA-927 / DSM 2133 / JCM 14651 / NBRC 100331 / OCM 82 / Marburg)</name>
    <name type="common">Methanobacterium thermoautotrophicum</name>
    <dbReference type="NCBI Taxonomy" id="79929"/>
    <lineage>
        <taxon>Archaea</taxon>
        <taxon>Methanobacteriati</taxon>
        <taxon>Methanobacteriota</taxon>
        <taxon>Methanomada group</taxon>
        <taxon>Methanobacteria</taxon>
        <taxon>Methanobacteriales</taxon>
        <taxon>Methanobacteriaceae</taxon>
        <taxon>Methanothermobacter</taxon>
    </lineage>
</organism>
<dbReference type="GeneID" id="86199052"/>
<dbReference type="PIRSF" id="PIRSF006607">
    <property type="entry name" value="RNAmts_UCP006607"/>
    <property type="match status" value="1"/>
</dbReference>
<dbReference type="EMBL" id="CP001710">
    <property type="protein sequence ID" value="ADL58727.1"/>
    <property type="molecule type" value="Genomic_DNA"/>
</dbReference>
<accession>D9PWX9</accession>
<dbReference type="CDD" id="cd02440">
    <property type="entry name" value="AdoMet_MTases"/>
    <property type="match status" value="1"/>
</dbReference>
<dbReference type="STRING" id="79929.MTBMA_c11330"/>
<dbReference type="GeneID" id="9704841"/>
<dbReference type="GO" id="GO:0032259">
    <property type="term" value="P:methylation"/>
    <property type="evidence" value="ECO:0007669"/>
    <property type="project" value="UniProtKB-KW"/>
</dbReference>